<dbReference type="PANTHER" id="PTHR43177:SF3">
    <property type="entry name" value="PROTEIN NRFC HOMOLOG"/>
    <property type="match status" value="1"/>
</dbReference>
<evidence type="ECO:0000259" key="5">
    <source>
        <dbReference type="PROSITE" id="PS51379"/>
    </source>
</evidence>
<evidence type="ECO:0000313" key="6">
    <source>
        <dbReference type="EMBL" id="EQD67489.1"/>
    </source>
</evidence>
<evidence type="ECO:0000256" key="1">
    <source>
        <dbReference type="ARBA" id="ARBA00022485"/>
    </source>
</evidence>
<dbReference type="PANTHER" id="PTHR43177">
    <property type="entry name" value="PROTEIN NRFC"/>
    <property type="match status" value="1"/>
</dbReference>
<dbReference type="InterPro" id="IPR050954">
    <property type="entry name" value="ET_IronSulfur_Cluster-Binding"/>
</dbReference>
<reference evidence="6" key="2">
    <citation type="journal article" date="2014" name="ISME J.">
        <title>Microbial stratification in low pH oxic and suboxic macroscopic growths along an acid mine drainage.</title>
        <authorList>
            <person name="Mendez-Garcia C."/>
            <person name="Mesa V."/>
            <person name="Sprenger R.R."/>
            <person name="Richter M."/>
            <person name="Diez M.S."/>
            <person name="Solano J."/>
            <person name="Bargiela R."/>
            <person name="Golyshina O.V."/>
            <person name="Manteca A."/>
            <person name="Ramos J.L."/>
            <person name="Gallego J.R."/>
            <person name="Llorente I."/>
            <person name="Martins Dos Santos V.A."/>
            <person name="Jensen O.N."/>
            <person name="Pelaez A.I."/>
            <person name="Sanchez J."/>
            <person name="Ferrer M."/>
        </authorList>
    </citation>
    <scope>NUCLEOTIDE SEQUENCE</scope>
</reference>
<dbReference type="Gene3D" id="3.30.70.20">
    <property type="match status" value="1"/>
</dbReference>
<gene>
    <name evidence="6" type="ORF">B1B_05916</name>
</gene>
<accession>T1CJV2</accession>
<organism evidence="6">
    <name type="scientific">mine drainage metagenome</name>
    <dbReference type="NCBI Taxonomy" id="410659"/>
    <lineage>
        <taxon>unclassified sequences</taxon>
        <taxon>metagenomes</taxon>
        <taxon>ecological metagenomes</taxon>
    </lineage>
</organism>
<feature type="domain" description="4Fe-4S ferredoxin-type" evidence="5">
    <location>
        <begin position="57"/>
        <end position="87"/>
    </location>
</feature>
<dbReference type="AlphaFoldDB" id="T1CJV2"/>
<protein>
    <submittedName>
        <fullName evidence="6">Tetrathionate reductase, subunit B</fullName>
    </submittedName>
</protein>
<comment type="caution">
    <text evidence="6">The sequence shown here is derived from an EMBL/GenBank/DDBJ whole genome shotgun (WGS) entry which is preliminary data.</text>
</comment>
<keyword evidence="1" id="KW-0004">4Fe-4S</keyword>
<name>T1CJV2_9ZZZZ</name>
<dbReference type="InterPro" id="IPR017896">
    <property type="entry name" value="4Fe4S_Fe-S-bd"/>
</dbReference>
<keyword evidence="4" id="KW-0411">Iron-sulfur</keyword>
<feature type="non-terminal residue" evidence="6">
    <location>
        <position position="143"/>
    </location>
</feature>
<dbReference type="GO" id="GO:0046872">
    <property type="term" value="F:metal ion binding"/>
    <property type="evidence" value="ECO:0007669"/>
    <property type="project" value="UniProtKB-KW"/>
</dbReference>
<sequence>MYKLSPGWAAWTQPGLNVSDGWSEPTSGCRPSRTPTTFPTPQHLLSIRVPGKLAHHWGMVIDLRKCIGCQSCVVACKSENNVPVGVYRTWVQVVEVGQWERDPDGDGPVVLEGGTYMPSVKRFSLPRLCNHCDDPPCVEVCPV</sequence>
<keyword evidence="3" id="KW-0408">Iron</keyword>
<evidence type="ECO:0000256" key="2">
    <source>
        <dbReference type="ARBA" id="ARBA00022723"/>
    </source>
</evidence>
<dbReference type="GO" id="GO:0051539">
    <property type="term" value="F:4 iron, 4 sulfur cluster binding"/>
    <property type="evidence" value="ECO:0007669"/>
    <property type="project" value="UniProtKB-KW"/>
</dbReference>
<evidence type="ECO:0000256" key="4">
    <source>
        <dbReference type="ARBA" id="ARBA00023014"/>
    </source>
</evidence>
<proteinExistence type="predicted"/>
<keyword evidence="2" id="KW-0479">Metal-binding</keyword>
<dbReference type="EMBL" id="AUZY01003756">
    <property type="protein sequence ID" value="EQD67489.1"/>
    <property type="molecule type" value="Genomic_DNA"/>
</dbReference>
<dbReference type="SUPFAM" id="SSF54862">
    <property type="entry name" value="4Fe-4S ferredoxins"/>
    <property type="match status" value="1"/>
</dbReference>
<dbReference type="PROSITE" id="PS51379">
    <property type="entry name" value="4FE4S_FER_2"/>
    <property type="match status" value="1"/>
</dbReference>
<evidence type="ECO:0000256" key="3">
    <source>
        <dbReference type="ARBA" id="ARBA00023004"/>
    </source>
</evidence>
<dbReference type="Pfam" id="PF13187">
    <property type="entry name" value="Fer4_9"/>
    <property type="match status" value="1"/>
</dbReference>
<reference evidence="6" key="1">
    <citation type="submission" date="2013-08" db="EMBL/GenBank/DDBJ databases">
        <authorList>
            <person name="Mendez C."/>
            <person name="Richter M."/>
            <person name="Ferrer M."/>
            <person name="Sanchez J."/>
        </authorList>
    </citation>
    <scope>NUCLEOTIDE SEQUENCE</scope>
</reference>